<dbReference type="SMART" id="SM00185">
    <property type="entry name" value="ARM"/>
    <property type="match status" value="2"/>
</dbReference>
<organism evidence="7 8">
    <name type="scientific">Daedalea quercina L-15889</name>
    <dbReference type="NCBI Taxonomy" id="1314783"/>
    <lineage>
        <taxon>Eukaryota</taxon>
        <taxon>Fungi</taxon>
        <taxon>Dikarya</taxon>
        <taxon>Basidiomycota</taxon>
        <taxon>Agaricomycotina</taxon>
        <taxon>Agaricomycetes</taxon>
        <taxon>Polyporales</taxon>
        <taxon>Fomitopsis</taxon>
    </lineage>
</organism>
<protein>
    <submittedName>
        <fullName evidence="7">ARM repeat-containing protein</fullName>
    </submittedName>
</protein>
<dbReference type="InterPro" id="IPR000225">
    <property type="entry name" value="Armadillo"/>
</dbReference>
<dbReference type="GO" id="GO:0005737">
    <property type="term" value="C:cytoplasm"/>
    <property type="evidence" value="ECO:0007669"/>
    <property type="project" value="UniProtKB-SubCell"/>
</dbReference>
<feature type="repeat" description="ARM" evidence="6">
    <location>
        <begin position="508"/>
        <end position="535"/>
    </location>
</feature>
<dbReference type="STRING" id="1314783.A0A165RWT9"/>
<dbReference type="InterPro" id="IPR011989">
    <property type="entry name" value="ARM-like"/>
</dbReference>
<evidence type="ECO:0000256" key="4">
    <source>
        <dbReference type="ARBA" id="ARBA00022737"/>
    </source>
</evidence>
<keyword evidence="8" id="KW-1185">Reference proteome</keyword>
<proteinExistence type="predicted"/>
<dbReference type="Proteomes" id="UP000076727">
    <property type="component" value="Unassembled WGS sequence"/>
</dbReference>
<dbReference type="InterPro" id="IPR038739">
    <property type="entry name" value="ARMC8/Vid28"/>
</dbReference>
<evidence type="ECO:0000256" key="5">
    <source>
        <dbReference type="ARBA" id="ARBA00023242"/>
    </source>
</evidence>
<dbReference type="GO" id="GO:0034657">
    <property type="term" value="C:GID complex"/>
    <property type="evidence" value="ECO:0007669"/>
    <property type="project" value="TreeGrafter"/>
</dbReference>
<reference evidence="7 8" key="1">
    <citation type="journal article" date="2016" name="Mol. Biol. Evol.">
        <title>Comparative Genomics of Early-Diverging Mushroom-Forming Fungi Provides Insights into the Origins of Lignocellulose Decay Capabilities.</title>
        <authorList>
            <person name="Nagy L.G."/>
            <person name="Riley R."/>
            <person name="Tritt A."/>
            <person name="Adam C."/>
            <person name="Daum C."/>
            <person name="Floudas D."/>
            <person name="Sun H."/>
            <person name="Yadav J.S."/>
            <person name="Pangilinan J."/>
            <person name="Larsson K.H."/>
            <person name="Matsuura K."/>
            <person name="Barry K."/>
            <person name="Labutti K."/>
            <person name="Kuo R."/>
            <person name="Ohm R.A."/>
            <person name="Bhattacharya S.S."/>
            <person name="Shirouzu T."/>
            <person name="Yoshinaga Y."/>
            <person name="Martin F.M."/>
            <person name="Grigoriev I.V."/>
            <person name="Hibbett D.S."/>
        </authorList>
    </citation>
    <scope>NUCLEOTIDE SEQUENCE [LARGE SCALE GENOMIC DNA]</scope>
    <source>
        <strain evidence="7 8">L-15889</strain>
    </source>
</reference>
<dbReference type="GO" id="GO:0005634">
    <property type="term" value="C:nucleus"/>
    <property type="evidence" value="ECO:0007669"/>
    <property type="project" value="UniProtKB-SubCell"/>
</dbReference>
<dbReference type="PANTHER" id="PTHR15651">
    <property type="entry name" value="ARMADILLO REPEAT-CONTAINING PROTEIN 8"/>
    <property type="match status" value="1"/>
</dbReference>
<evidence type="ECO:0000313" key="8">
    <source>
        <dbReference type="Proteomes" id="UP000076727"/>
    </source>
</evidence>
<dbReference type="PROSITE" id="PS50176">
    <property type="entry name" value="ARM_REPEAT"/>
    <property type="match status" value="1"/>
</dbReference>
<evidence type="ECO:0000256" key="2">
    <source>
        <dbReference type="ARBA" id="ARBA00004496"/>
    </source>
</evidence>
<keyword evidence="4" id="KW-0677">Repeat</keyword>
<dbReference type="Pfam" id="PF00514">
    <property type="entry name" value="Arm"/>
    <property type="match status" value="1"/>
</dbReference>
<gene>
    <name evidence="7" type="ORF">DAEQUDRAFT_724192</name>
</gene>
<dbReference type="EMBL" id="KV429046">
    <property type="protein sequence ID" value="KZT71251.1"/>
    <property type="molecule type" value="Genomic_DNA"/>
</dbReference>
<comment type="subcellular location">
    <subcellularLocation>
        <location evidence="2">Cytoplasm</location>
    </subcellularLocation>
    <subcellularLocation>
        <location evidence="1">Nucleus</location>
    </subcellularLocation>
</comment>
<dbReference type="Gene3D" id="1.25.10.10">
    <property type="entry name" value="Leucine-rich Repeat Variant"/>
    <property type="match status" value="2"/>
</dbReference>
<dbReference type="PANTHER" id="PTHR15651:SF7">
    <property type="entry name" value="ARMADILLO REPEAT-CONTAINING PROTEIN 8"/>
    <property type="match status" value="1"/>
</dbReference>
<dbReference type="OrthoDB" id="5559898at2759"/>
<evidence type="ECO:0000256" key="1">
    <source>
        <dbReference type="ARBA" id="ARBA00004123"/>
    </source>
</evidence>
<dbReference type="SUPFAM" id="SSF48371">
    <property type="entry name" value="ARM repeat"/>
    <property type="match status" value="2"/>
</dbReference>
<keyword evidence="3" id="KW-0963">Cytoplasm</keyword>
<accession>A0A165RWT9</accession>
<dbReference type="GO" id="GO:0043161">
    <property type="term" value="P:proteasome-mediated ubiquitin-dependent protein catabolic process"/>
    <property type="evidence" value="ECO:0007669"/>
    <property type="project" value="TreeGrafter"/>
</dbReference>
<evidence type="ECO:0000256" key="6">
    <source>
        <dbReference type="PROSITE-ProRule" id="PRU00259"/>
    </source>
</evidence>
<evidence type="ECO:0000256" key="3">
    <source>
        <dbReference type="ARBA" id="ARBA00022490"/>
    </source>
</evidence>
<evidence type="ECO:0000313" key="7">
    <source>
        <dbReference type="EMBL" id="KZT71251.1"/>
    </source>
</evidence>
<name>A0A165RWT9_9APHY</name>
<dbReference type="InterPro" id="IPR016024">
    <property type="entry name" value="ARM-type_fold"/>
</dbReference>
<dbReference type="AlphaFoldDB" id="A0A165RWT9"/>
<keyword evidence="5" id="KW-0539">Nucleus</keyword>
<sequence length="734" mass="80182">MTIPVVDLALLKSAKNSVIGNPTAKLALAQDEVFIAALIDCVGNPLFTGDPQALAAHDEIRTEAAHVIASLSYGSPDALRTLLRYNAHQAFLYAISVFQPVESPKLKAAFARALRALAVAISDAVGPSQWGLRNDAPPDVRNEARLALDCLFQVDILDIYLPLLMDPSPQISTPIAQLLGSAVRHEAHQAAVAEWLPPTERLKEVKGKRGWEKLESTKSPSRQGGWVTRQLTALLQKKDSKAQEAALSAIACLARDNFAVAVGLAKAPSDREATLSLVLSFCRSRATEVRLAACHCATQIIRAGFGNHILSMDDSPALTVMYAVNHCISSESDSAQTRTKACFTLYRLVRDKKELCELAVERGALPKLADLIKNITPTENSYEWQEDELESVSCLREAAFMAVAAISLFHDKIRCEVTDELGLVPAIQVSLSHPHVGVRYAACQCVRSISRSVAVLRTNIVDSGVGLATYRLFQKQDEDRQVIFAASSVVCNLVNECSPLRNVLLEQGVLPRLVQLLHSGDSNLRLNALWATKNLLYHASSEVKRKVMDAIGWQNLAILLMDPDPVIQEQAFHVTRHIADGTEDVELLFHEMGSDVLGLVAMGMQSDNDDVLQQAICVLANIANSPTRQDSILSNMRLLESLKQGLTDNKVEVRRPAVACILELVKANPRSHKALHDVGIGSTLRHISDYAGGGMSRSPVSRYSAGLNLSMEDEVREKAREALHWLEHGAEMCI</sequence>